<evidence type="ECO:0000256" key="4">
    <source>
        <dbReference type="SAM" id="SignalP"/>
    </source>
</evidence>
<dbReference type="InterPro" id="IPR036514">
    <property type="entry name" value="SGNH_hydro_sf"/>
</dbReference>
<dbReference type="SUPFAM" id="SSF52266">
    <property type="entry name" value="SGNH hydrolase"/>
    <property type="match status" value="1"/>
</dbReference>
<feature type="disulfide bond" evidence="2">
    <location>
        <begin position="154"/>
        <end position="172"/>
    </location>
</feature>
<dbReference type="CDD" id="cd01823">
    <property type="entry name" value="SEST_like"/>
    <property type="match status" value="1"/>
</dbReference>
<dbReference type="GO" id="GO:0019433">
    <property type="term" value="P:triglyceride catabolic process"/>
    <property type="evidence" value="ECO:0007669"/>
    <property type="project" value="TreeGrafter"/>
</dbReference>
<dbReference type="Proteomes" id="UP000189735">
    <property type="component" value="Unassembled WGS sequence"/>
</dbReference>
<gene>
    <name evidence="6" type="ORF">SAMN06295879_0428</name>
</gene>
<keyword evidence="3" id="KW-0812">Transmembrane</keyword>
<reference evidence="7" key="1">
    <citation type="submission" date="2017-02" db="EMBL/GenBank/DDBJ databases">
        <authorList>
            <person name="Varghese N."/>
            <person name="Submissions S."/>
        </authorList>
    </citation>
    <scope>NUCLEOTIDE SEQUENCE [LARGE SCALE GENOMIC DNA]</scope>
    <source>
        <strain evidence="7">VKM Ac-2052</strain>
    </source>
</reference>
<evidence type="ECO:0000256" key="1">
    <source>
        <dbReference type="PIRSR" id="PIRSR637460-1"/>
    </source>
</evidence>
<keyword evidence="3" id="KW-1133">Transmembrane helix</keyword>
<name>A0A1T4WXQ5_9MICO</name>
<proteinExistence type="predicted"/>
<evidence type="ECO:0000313" key="7">
    <source>
        <dbReference type="Proteomes" id="UP000189735"/>
    </source>
</evidence>
<dbReference type="GO" id="GO:0004806">
    <property type="term" value="F:triacylglycerol lipase activity"/>
    <property type="evidence" value="ECO:0007669"/>
    <property type="project" value="TreeGrafter"/>
</dbReference>
<accession>A0A1T4WXQ5</accession>
<dbReference type="PANTHER" id="PTHR37981:SF1">
    <property type="entry name" value="SGNH HYDROLASE-TYPE ESTERASE DOMAIN-CONTAINING PROTEIN"/>
    <property type="match status" value="1"/>
</dbReference>
<sequence length="391" mass="38558">MTSRTASTRAHARFTAARFIGAAVVAGALITGSLLASSTATAAPAPGVPAVTAGLDYVALGDSYSAGLGLTPLTGLPTPECGQSSVNFPHQIATAYGLNLTDVSCSGAETGDVTVNSQYGNIAPQIAALSADTDVVTLTIGGNDLGFTDIVQSCLAASADGPLLFENTLPNCATAYTAQGDLLAAKIAGPVSTSLAETYAAVAAAAPNAKVFVVGYPSIFPATVPAEGCFTAIGSAANTFPFTTIDAPYLHSVEVKLDAAIQNAAATAGFTYVPSFASSFGHNACVTDGSAYVNGVRLAGESLDPGTLHPNTLGATFLTDSVSAALDAAFPAVVAPTLPTPPVASGPTAVTPKPVLANTGLDGGLLAGGLALAVLLLSGGVLMAVARRKAA</sequence>
<keyword evidence="2" id="KW-1015">Disulfide bond</keyword>
<dbReference type="EMBL" id="FUYG01000001">
    <property type="protein sequence ID" value="SKA82084.1"/>
    <property type="molecule type" value="Genomic_DNA"/>
</dbReference>
<dbReference type="Pfam" id="PF13472">
    <property type="entry name" value="Lipase_GDSL_2"/>
    <property type="match status" value="1"/>
</dbReference>
<dbReference type="Gene3D" id="3.40.50.1110">
    <property type="entry name" value="SGNH hydrolase"/>
    <property type="match status" value="1"/>
</dbReference>
<feature type="active site" description="Nucleophile" evidence="1">
    <location>
        <position position="63"/>
    </location>
</feature>
<evidence type="ECO:0000256" key="3">
    <source>
        <dbReference type="SAM" id="Phobius"/>
    </source>
</evidence>
<keyword evidence="6" id="KW-0378">Hydrolase</keyword>
<evidence type="ECO:0000259" key="5">
    <source>
        <dbReference type="Pfam" id="PF13472"/>
    </source>
</evidence>
<dbReference type="AlphaFoldDB" id="A0A1T4WXQ5"/>
<evidence type="ECO:0000313" key="6">
    <source>
        <dbReference type="EMBL" id="SKA82084.1"/>
    </source>
</evidence>
<feature type="domain" description="SGNH hydrolase-type esterase" evidence="5">
    <location>
        <begin position="59"/>
        <end position="315"/>
    </location>
</feature>
<feature type="active site" evidence="1">
    <location>
        <position position="309"/>
    </location>
</feature>
<feature type="disulfide bond" evidence="2">
    <location>
        <begin position="81"/>
        <end position="105"/>
    </location>
</feature>
<keyword evidence="4" id="KW-0732">Signal</keyword>
<dbReference type="InterPro" id="IPR037460">
    <property type="entry name" value="SEST-like"/>
</dbReference>
<feature type="transmembrane region" description="Helical" evidence="3">
    <location>
        <begin position="365"/>
        <end position="386"/>
    </location>
</feature>
<dbReference type="PANTHER" id="PTHR37981">
    <property type="entry name" value="LIPASE 2"/>
    <property type="match status" value="1"/>
</dbReference>
<dbReference type="RefSeq" id="WP_078713186.1">
    <property type="nucleotide sequence ID" value="NZ_FUYG01000001.1"/>
</dbReference>
<feature type="signal peptide" evidence="4">
    <location>
        <begin position="1"/>
        <end position="42"/>
    </location>
</feature>
<evidence type="ECO:0000256" key="2">
    <source>
        <dbReference type="PIRSR" id="PIRSR637460-2"/>
    </source>
</evidence>
<protein>
    <submittedName>
        <fullName evidence="6">GDSL-like Lipase/Acylhydrolase family protein</fullName>
    </submittedName>
</protein>
<dbReference type="InterPro" id="IPR013830">
    <property type="entry name" value="SGNH_hydro"/>
</dbReference>
<feature type="chain" id="PRO_5012843433" evidence="4">
    <location>
        <begin position="43"/>
        <end position="391"/>
    </location>
</feature>
<keyword evidence="3" id="KW-0472">Membrane</keyword>
<organism evidence="6 7">
    <name type="scientific">Agreia bicolorata</name>
    <dbReference type="NCBI Taxonomy" id="110935"/>
    <lineage>
        <taxon>Bacteria</taxon>
        <taxon>Bacillati</taxon>
        <taxon>Actinomycetota</taxon>
        <taxon>Actinomycetes</taxon>
        <taxon>Micrococcales</taxon>
        <taxon>Microbacteriaceae</taxon>
        <taxon>Agreia</taxon>
    </lineage>
</organism>